<dbReference type="InterPro" id="IPR051043">
    <property type="entry name" value="Sulfatase_Mod_Factor_Kinase"/>
</dbReference>
<evidence type="ECO:0000313" key="2">
    <source>
        <dbReference type="EMBL" id="SVD30295.1"/>
    </source>
</evidence>
<name>A0A382U8V5_9ZZZZ</name>
<accession>A0A382U8V5</accession>
<feature type="non-terminal residue" evidence="2">
    <location>
        <position position="1"/>
    </location>
</feature>
<evidence type="ECO:0000259" key="1">
    <source>
        <dbReference type="Pfam" id="PF03781"/>
    </source>
</evidence>
<dbReference type="InterPro" id="IPR005532">
    <property type="entry name" value="SUMF_dom"/>
</dbReference>
<reference evidence="2" key="1">
    <citation type="submission" date="2018-05" db="EMBL/GenBank/DDBJ databases">
        <authorList>
            <person name="Lanie J.A."/>
            <person name="Ng W.-L."/>
            <person name="Kazmierczak K.M."/>
            <person name="Andrzejewski T.M."/>
            <person name="Davidsen T.M."/>
            <person name="Wayne K.J."/>
            <person name="Tettelin H."/>
            <person name="Glass J.I."/>
            <person name="Rusch D."/>
            <person name="Podicherti R."/>
            <person name="Tsui H.-C.T."/>
            <person name="Winkler M.E."/>
        </authorList>
    </citation>
    <scope>NUCLEOTIDE SEQUENCE</scope>
</reference>
<proteinExistence type="predicted"/>
<sequence>WLLAGCGSDPMAKPGLHEVNQHRFFVNSLGMQFVQLPGSDAWLGVWETRVADYTAFANATTNGWQAAWFQDTDRHPAVNVQWDNAQAFCAWLTQRERASGLLATNEGYRLPTSSEWTAALGQAEPSNSGNFGIKLGADNYARTSPVGSFPGNALGLHDLRGNVWEWCTAWPSEEGVGRILRGGGWRDETPELLAADRELIVTPNVATEDYGFRCVLVLKRPAKP</sequence>
<dbReference type="InterPro" id="IPR016187">
    <property type="entry name" value="CTDL_fold"/>
</dbReference>
<dbReference type="Gene3D" id="3.90.1580.10">
    <property type="entry name" value="paralog of FGE (formylglycine-generating enzyme)"/>
    <property type="match status" value="1"/>
</dbReference>
<protein>
    <recommendedName>
        <fullName evidence="1">Sulfatase-modifying factor enzyme-like domain-containing protein</fullName>
    </recommendedName>
</protein>
<gene>
    <name evidence="2" type="ORF">METZ01_LOCUS383149</name>
</gene>
<dbReference type="AlphaFoldDB" id="A0A382U8V5"/>
<organism evidence="2">
    <name type="scientific">marine metagenome</name>
    <dbReference type="NCBI Taxonomy" id="408172"/>
    <lineage>
        <taxon>unclassified sequences</taxon>
        <taxon>metagenomes</taxon>
        <taxon>ecological metagenomes</taxon>
    </lineage>
</organism>
<dbReference type="Pfam" id="PF03781">
    <property type="entry name" value="FGE-sulfatase"/>
    <property type="match status" value="1"/>
</dbReference>
<dbReference type="InterPro" id="IPR042095">
    <property type="entry name" value="SUMF_sf"/>
</dbReference>
<dbReference type="PANTHER" id="PTHR23150:SF19">
    <property type="entry name" value="FORMYLGLYCINE-GENERATING ENZYME"/>
    <property type="match status" value="1"/>
</dbReference>
<dbReference type="PANTHER" id="PTHR23150">
    <property type="entry name" value="SULFATASE MODIFYING FACTOR 1, 2"/>
    <property type="match status" value="1"/>
</dbReference>
<feature type="domain" description="Sulfatase-modifying factor enzyme-like" evidence="1">
    <location>
        <begin position="57"/>
        <end position="215"/>
    </location>
</feature>
<dbReference type="EMBL" id="UINC01142139">
    <property type="protein sequence ID" value="SVD30295.1"/>
    <property type="molecule type" value="Genomic_DNA"/>
</dbReference>
<dbReference type="SUPFAM" id="SSF56436">
    <property type="entry name" value="C-type lectin-like"/>
    <property type="match status" value="1"/>
</dbReference>
<dbReference type="GO" id="GO:0120147">
    <property type="term" value="F:formylglycine-generating oxidase activity"/>
    <property type="evidence" value="ECO:0007669"/>
    <property type="project" value="TreeGrafter"/>
</dbReference>